<dbReference type="Proteomes" id="UP000054624">
    <property type="component" value="Unassembled WGS sequence"/>
</dbReference>
<name>A0A158DWD6_9BURK</name>
<organism evidence="2 3">
    <name type="scientific">Caballeronia temeraria</name>
    <dbReference type="NCBI Taxonomy" id="1777137"/>
    <lineage>
        <taxon>Bacteria</taxon>
        <taxon>Pseudomonadati</taxon>
        <taxon>Pseudomonadota</taxon>
        <taxon>Betaproteobacteria</taxon>
        <taxon>Burkholderiales</taxon>
        <taxon>Burkholderiaceae</taxon>
        <taxon>Caballeronia</taxon>
    </lineage>
</organism>
<dbReference type="AlphaFoldDB" id="A0A158DWD6"/>
<accession>A0A158DWD6</accession>
<dbReference type="STRING" id="1777137.AWB76_07611"/>
<feature type="region of interest" description="Disordered" evidence="1">
    <location>
        <begin position="25"/>
        <end position="50"/>
    </location>
</feature>
<reference evidence="3" key="1">
    <citation type="submission" date="2016-01" db="EMBL/GenBank/DDBJ databases">
        <authorList>
            <person name="Peeters Charlotte."/>
        </authorList>
    </citation>
    <scope>NUCLEOTIDE SEQUENCE [LARGE SCALE GENOMIC DNA]</scope>
</reference>
<dbReference type="EMBL" id="FCOI02000059">
    <property type="protein sequence ID" value="SAK98915.1"/>
    <property type="molecule type" value="Genomic_DNA"/>
</dbReference>
<sequence length="50" mass="5763">MGDLQEREQAVMEVLRLRVERYEHQNDGRPNGSTGNAFIESTVEMTKARL</sequence>
<keyword evidence="3" id="KW-1185">Reference proteome</keyword>
<proteinExistence type="predicted"/>
<evidence type="ECO:0000313" key="2">
    <source>
        <dbReference type="EMBL" id="SAK98915.1"/>
    </source>
</evidence>
<evidence type="ECO:0000256" key="1">
    <source>
        <dbReference type="SAM" id="MobiDB-lite"/>
    </source>
</evidence>
<protein>
    <submittedName>
        <fullName evidence="2">Uncharacterized protein</fullName>
    </submittedName>
</protein>
<dbReference type="RefSeq" id="WP_157696319.1">
    <property type="nucleotide sequence ID" value="NZ_FCOI02000059.1"/>
</dbReference>
<evidence type="ECO:0000313" key="3">
    <source>
        <dbReference type="Proteomes" id="UP000054624"/>
    </source>
</evidence>
<gene>
    <name evidence="2" type="ORF">AWB76_07611</name>
</gene>